<dbReference type="GO" id="GO:0008171">
    <property type="term" value="F:O-methyltransferase activity"/>
    <property type="evidence" value="ECO:0007669"/>
    <property type="project" value="InterPro"/>
</dbReference>
<dbReference type="Gene3D" id="3.40.50.150">
    <property type="entry name" value="Vaccinia Virus protein VP39"/>
    <property type="match status" value="1"/>
</dbReference>
<evidence type="ECO:0000256" key="3">
    <source>
        <dbReference type="ARBA" id="ARBA00022691"/>
    </source>
</evidence>
<name>A0A370BRM9_ASPNG</name>
<keyword evidence="1 6" id="KW-0489">Methyltransferase</keyword>
<evidence type="ECO:0000313" key="7">
    <source>
        <dbReference type="Proteomes" id="UP000253845"/>
    </source>
</evidence>
<dbReference type="Gene3D" id="1.10.10.10">
    <property type="entry name" value="Winged helix-like DNA-binding domain superfamily/Winged helix DNA-binding domain"/>
    <property type="match status" value="1"/>
</dbReference>
<dbReference type="SUPFAM" id="SSF53335">
    <property type="entry name" value="S-adenosyl-L-methionine-dependent methyltransferases"/>
    <property type="match status" value="1"/>
</dbReference>
<evidence type="ECO:0000313" key="6">
    <source>
        <dbReference type="EMBL" id="RDH17058.1"/>
    </source>
</evidence>
<proteinExistence type="predicted"/>
<protein>
    <submittedName>
        <fullName evidence="6">O-methyltransferase</fullName>
    </submittedName>
</protein>
<dbReference type="VEuPathDB" id="FungiDB:M747DRAFT_265268"/>
<dbReference type="EMBL" id="KZ851933">
    <property type="protein sequence ID" value="RDH17058.1"/>
    <property type="molecule type" value="Genomic_DNA"/>
</dbReference>
<dbReference type="Pfam" id="PF00891">
    <property type="entry name" value="Methyltransf_2"/>
    <property type="match status" value="1"/>
</dbReference>
<accession>A0A370BRM9</accession>
<evidence type="ECO:0000256" key="2">
    <source>
        <dbReference type="ARBA" id="ARBA00022679"/>
    </source>
</evidence>
<evidence type="ECO:0000256" key="4">
    <source>
        <dbReference type="SAM" id="MobiDB-lite"/>
    </source>
</evidence>
<dbReference type="InterPro" id="IPR036388">
    <property type="entry name" value="WH-like_DNA-bd_sf"/>
</dbReference>
<keyword evidence="2 6" id="KW-0808">Transferase</keyword>
<dbReference type="GO" id="GO:0044550">
    <property type="term" value="P:secondary metabolite biosynthetic process"/>
    <property type="evidence" value="ECO:0007669"/>
    <property type="project" value="UniProtKB-ARBA"/>
</dbReference>
<dbReference type="InterPro" id="IPR036390">
    <property type="entry name" value="WH_DNA-bd_sf"/>
</dbReference>
<dbReference type="PANTHER" id="PTHR43712">
    <property type="entry name" value="PUTATIVE (AFU_ORTHOLOGUE AFUA_4G14580)-RELATED"/>
    <property type="match status" value="1"/>
</dbReference>
<dbReference type="GO" id="GO:0032259">
    <property type="term" value="P:methylation"/>
    <property type="evidence" value="ECO:0007669"/>
    <property type="project" value="UniProtKB-KW"/>
</dbReference>
<sequence>MKMAYRFITSRGFPTRSTQLRPYYQRLPSLHSQYAYPRAYSSMPKPPTNEVTQLLEKVQSTTKVFLDFVRSQGLPEPSYQNGDGLHPAQPLPHEVQEAREGAIEATYELHHLMLGPLGLLFSCPGEQLMLLSLQYIYRYQIATHVPLDGTTTFEELSKATGLGQKDLTRFLRVAISRHVFCEPTKGTIAHTAASKLLINNPMVEAWIQNIAQEFWPAFTRTVEATERWPGSEEPNETGYSIAHGTTSHPFDEIRKDQRRHQQFITAMRFSHLHPVYHLSHLLNNYNFNRTSTTTNTTTIVDVGGSNGEVSIEIASQYPNVQCIVQDLPDTIAGLAANVPPALSERVTGMPHDFLEVQPVHGADVYLLRWILHDWSDKYAIQILRNLTPALKKGARVVVNDVCLPAPGQVGPMTERYFRYMDISMKAFNNARERDVETWESLFVEADSRFRFLGVSVPPGRGWLLLRRSGWGSDGHIVVTLRSLYLYIL</sequence>
<dbReference type="Proteomes" id="UP000253845">
    <property type="component" value="Unassembled WGS sequence"/>
</dbReference>
<dbReference type="PANTHER" id="PTHR43712:SF16">
    <property type="entry name" value="O-METHYLTRANSFERASE ELCB"/>
    <property type="match status" value="1"/>
</dbReference>
<dbReference type="SUPFAM" id="SSF46785">
    <property type="entry name" value="Winged helix' DNA-binding domain"/>
    <property type="match status" value="1"/>
</dbReference>
<gene>
    <name evidence="6" type="ORF">M747DRAFT_265268</name>
</gene>
<feature type="non-terminal residue" evidence="6">
    <location>
        <position position="488"/>
    </location>
</feature>
<evidence type="ECO:0000259" key="5">
    <source>
        <dbReference type="Pfam" id="PF00891"/>
    </source>
</evidence>
<dbReference type="PROSITE" id="PS51683">
    <property type="entry name" value="SAM_OMT_II"/>
    <property type="match status" value="1"/>
</dbReference>
<dbReference type="InterPro" id="IPR029063">
    <property type="entry name" value="SAM-dependent_MTases_sf"/>
</dbReference>
<organism evidence="6 7">
    <name type="scientific">Aspergillus niger ATCC 13496</name>
    <dbReference type="NCBI Taxonomy" id="1353008"/>
    <lineage>
        <taxon>Eukaryota</taxon>
        <taxon>Fungi</taxon>
        <taxon>Dikarya</taxon>
        <taxon>Ascomycota</taxon>
        <taxon>Pezizomycotina</taxon>
        <taxon>Eurotiomycetes</taxon>
        <taxon>Eurotiomycetidae</taxon>
        <taxon>Eurotiales</taxon>
        <taxon>Aspergillaceae</taxon>
        <taxon>Aspergillus</taxon>
        <taxon>Aspergillus subgen. Circumdati</taxon>
    </lineage>
</organism>
<reference evidence="6 7" key="1">
    <citation type="submission" date="2018-07" db="EMBL/GenBank/DDBJ databases">
        <title>Section-level genome sequencing of Aspergillus section Nigri to investigate inter- and intra-species variation.</title>
        <authorList>
            <consortium name="DOE Joint Genome Institute"/>
            <person name="Vesth T.C."/>
            <person name="Nybo J.L."/>
            <person name="Theobald S."/>
            <person name="Frisvad J.C."/>
            <person name="Larsen T.O."/>
            <person name="Nielsen K.F."/>
            <person name="Hoof J.B."/>
            <person name="Brandl J."/>
            <person name="Salamov A."/>
            <person name="Riley R."/>
            <person name="Gladden J.M."/>
            <person name="Phatale P."/>
            <person name="Nielsen M.T."/>
            <person name="Lyhne E.K."/>
            <person name="Kogle M.E."/>
            <person name="Strasser K."/>
            <person name="McDonnell E."/>
            <person name="Barry K."/>
            <person name="Clum A."/>
            <person name="Chen C."/>
            <person name="Nolan M."/>
            <person name="Sandor L."/>
            <person name="Kuo A."/>
            <person name="Lipzen A."/>
            <person name="Hainaut M."/>
            <person name="Drula E."/>
            <person name="Tsang A."/>
            <person name="Magnuson J.K."/>
            <person name="Henrissat B."/>
            <person name="Wiebenga A."/>
            <person name="Simmons B.A."/>
            <person name="Makela M.R."/>
            <person name="De vries R.P."/>
            <person name="Grigoriev I.V."/>
            <person name="Mortensen U.H."/>
            <person name="Baker S.E."/>
            <person name="Andersen M.R."/>
        </authorList>
    </citation>
    <scope>NUCLEOTIDE SEQUENCE [LARGE SCALE GENOMIC DNA]</scope>
    <source>
        <strain evidence="6 7">ATCC 13496</strain>
    </source>
</reference>
<dbReference type="AlphaFoldDB" id="A0A370BRM9"/>
<evidence type="ECO:0000256" key="1">
    <source>
        <dbReference type="ARBA" id="ARBA00022603"/>
    </source>
</evidence>
<feature type="domain" description="O-methyltransferase C-terminal" evidence="5">
    <location>
        <begin position="233"/>
        <end position="445"/>
    </location>
</feature>
<keyword evidence="3" id="KW-0949">S-adenosyl-L-methionine</keyword>
<dbReference type="InterPro" id="IPR016461">
    <property type="entry name" value="COMT-like"/>
</dbReference>
<dbReference type="InterPro" id="IPR001077">
    <property type="entry name" value="COMT_C"/>
</dbReference>
<feature type="region of interest" description="Disordered" evidence="4">
    <location>
        <begin position="226"/>
        <end position="247"/>
    </location>
</feature>